<keyword evidence="3" id="KW-1185">Reference proteome</keyword>
<evidence type="ECO:0000256" key="1">
    <source>
        <dbReference type="SAM" id="MobiDB-lite"/>
    </source>
</evidence>
<evidence type="ECO:0000313" key="2">
    <source>
        <dbReference type="EMBL" id="KAK1730282.1"/>
    </source>
</evidence>
<evidence type="ECO:0000313" key="3">
    <source>
        <dbReference type="Proteomes" id="UP001244207"/>
    </source>
</evidence>
<proteinExistence type="predicted"/>
<sequence>MTRGIPTNRKAPHSSPTLTRKTDSATPGVKRTICSTTLPSSVVSPACKWHSEALKWAPPQGLIENLPKSLRPSAGRPEQEGEPSTRKTSDDSRSWTGWARLPARISVPGPPTPTSDPWLPLESRACLGASAFSRYVDETLSYIQFGIYSAD</sequence>
<feature type="region of interest" description="Disordered" evidence="1">
    <location>
        <begin position="1"/>
        <end position="35"/>
    </location>
</feature>
<feature type="compositionally biased region" description="Basic and acidic residues" evidence="1">
    <location>
        <begin position="77"/>
        <end position="93"/>
    </location>
</feature>
<dbReference type="EMBL" id="JAHMHS010000007">
    <property type="protein sequence ID" value="KAK1730282.1"/>
    <property type="molecule type" value="Genomic_DNA"/>
</dbReference>
<dbReference type="Proteomes" id="UP001244207">
    <property type="component" value="Unassembled WGS sequence"/>
</dbReference>
<dbReference type="GeneID" id="85386737"/>
<dbReference type="AlphaFoldDB" id="A0AAD9D183"/>
<comment type="caution">
    <text evidence="2">The sequence shown here is derived from an EMBL/GenBank/DDBJ whole genome shotgun (WGS) entry which is preliminary data.</text>
</comment>
<organism evidence="2 3">
    <name type="scientific">Glomerella acutata</name>
    <name type="common">Colletotrichum acutatum</name>
    <dbReference type="NCBI Taxonomy" id="27357"/>
    <lineage>
        <taxon>Eukaryota</taxon>
        <taxon>Fungi</taxon>
        <taxon>Dikarya</taxon>
        <taxon>Ascomycota</taxon>
        <taxon>Pezizomycotina</taxon>
        <taxon>Sordariomycetes</taxon>
        <taxon>Hypocreomycetidae</taxon>
        <taxon>Glomerellales</taxon>
        <taxon>Glomerellaceae</taxon>
        <taxon>Colletotrichum</taxon>
        <taxon>Colletotrichum acutatum species complex</taxon>
    </lineage>
</organism>
<gene>
    <name evidence="2" type="ORF">BDZ83DRAFT_400455</name>
</gene>
<reference evidence="2" key="1">
    <citation type="submission" date="2021-12" db="EMBL/GenBank/DDBJ databases">
        <title>Comparative genomics, transcriptomics and evolutionary studies reveal genomic signatures of adaptation to plant cell wall in hemibiotrophic fungi.</title>
        <authorList>
            <consortium name="DOE Joint Genome Institute"/>
            <person name="Baroncelli R."/>
            <person name="Diaz J.F."/>
            <person name="Benocci T."/>
            <person name="Peng M."/>
            <person name="Battaglia E."/>
            <person name="Haridas S."/>
            <person name="Andreopoulos W."/>
            <person name="Labutti K."/>
            <person name="Pangilinan J."/>
            <person name="Floch G.L."/>
            <person name="Makela M.R."/>
            <person name="Henrissat B."/>
            <person name="Grigoriev I.V."/>
            <person name="Crouch J.A."/>
            <person name="De Vries R.P."/>
            <person name="Sukno S.A."/>
            <person name="Thon M.R."/>
        </authorList>
    </citation>
    <scope>NUCLEOTIDE SEQUENCE</scope>
    <source>
        <strain evidence="2">CBS 112980</strain>
    </source>
</reference>
<name>A0AAD9D183_GLOAC</name>
<dbReference type="RefSeq" id="XP_060370337.1">
    <property type="nucleotide sequence ID" value="XM_060502838.1"/>
</dbReference>
<protein>
    <submittedName>
        <fullName evidence="2">Uncharacterized protein</fullName>
    </submittedName>
</protein>
<accession>A0AAD9D183</accession>
<feature type="region of interest" description="Disordered" evidence="1">
    <location>
        <begin position="60"/>
        <end position="95"/>
    </location>
</feature>